<keyword evidence="5" id="KW-1185">Reference proteome</keyword>
<evidence type="ECO:0000256" key="2">
    <source>
        <dbReference type="ARBA" id="ARBA00023002"/>
    </source>
</evidence>
<gene>
    <name evidence="4" type="ORF">JKJ07_13455</name>
</gene>
<comment type="caution">
    <text evidence="4">The sequence shown here is derived from an EMBL/GenBank/DDBJ whole genome shotgun (WGS) entry which is preliminary data.</text>
</comment>
<feature type="compositionally biased region" description="Low complexity" evidence="3">
    <location>
        <begin position="247"/>
        <end position="318"/>
    </location>
</feature>
<accession>A0ABS1VLF1</accession>
<evidence type="ECO:0000313" key="5">
    <source>
        <dbReference type="Proteomes" id="UP000598996"/>
    </source>
</evidence>
<comment type="similarity">
    <text evidence="1">Belongs to the short-chain dehydrogenases/reductases (SDR) family.</text>
</comment>
<protein>
    <submittedName>
        <fullName evidence="4">Uncharacterized protein</fullName>
    </submittedName>
</protein>
<dbReference type="Gene3D" id="3.40.50.720">
    <property type="entry name" value="NAD(P)-binding Rossmann-like Domain"/>
    <property type="match status" value="1"/>
</dbReference>
<dbReference type="InterPro" id="IPR036291">
    <property type="entry name" value="NAD(P)-bd_dom_sf"/>
</dbReference>
<proteinExistence type="inferred from homology"/>
<dbReference type="SUPFAM" id="SSF51735">
    <property type="entry name" value="NAD(P)-binding Rossmann-fold domains"/>
    <property type="match status" value="1"/>
</dbReference>
<dbReference type="Proteomes" id="UP000598996">
    <property type="component" value="Unassembled WGS sequence"/>
</dbReference>
<reference evidence="4 5" key="1">
    <citation type="submission" date="2021-01" db="EMBL/GenBank/DDBJ databases">
        <title>Actinoplanes sp. nov. LDG1-01 isolated from lichen.</title>
        <authorList>
            <person name="Saeng-In P."/>
            <person name="Phongsopitanun W."/>
            <person name="Kanchanasin P."/>
            <person name="Yuki M."/>
            <person name="Kudo T."/>
            <person name="Ohkuma M."/>
            <person name="Tanasupawat S."/>
        </authorList>
    </citation>
    <scope>NUCLEOTIDE SEQUENCE [LARGE SCALE GENOMIC DNA]</scope>
    <source>
        <strain evidence="4 5">LDG1-01</strain>
    </source>
</reference>
<organism evidence="4 5">
    <name type="scientific">Paractinoplanes lichenicola</name>
    <dbReference type="NCBI Taxonomy" id="2802976"/>
    <lineage>
        <taxon>Bacteria</taxon>
        <taxon>Bacillati</taxon>
        <taxon>Actinomycetota</taxon>
        <taxon>Actinomycetes</taxon>
        <taxon>Micromonosporales</taxon>
        <taxon>Micromonosporaceae</taxon>
        <taxon>Paractinoplanes</taxon>
    </lineage>
</organism>
<dbReference type="RefSeq" id="WP_202991853.1">
    <property type="nucleotide sequence ID" value="NZ_JAENHO010000004.1"/>
</dbReference>
<name>A0ABS1VLF1_9ACTN</name>
<dbReference type="EMBL" id="JAENHO010000004">
    <property type="protein sequence ID" value="MBL7255321.1"/>
    <property type="molecule type" value="Genomic_DNA"/>
</dbReference>
<evidence type="ECO:0000256" key="3">
    <source>
        <dbReference type="SAM" id="MobiDB-lite"/>
    </source>
</evidence>
<dbReference type="PANTHER" id="PTHR24320">
    <property type="entry name" value="RETINOL DEHYDROGENASE"/>
    <property type="match status" value="1"/>
</dbReference>
<keyword evidence="2" id="KW-0560">Oxidoreductase</keyword>
<evidence type="ECO:0000313" key="4">
    <source>
        <dbReference type="EMBL" id="MBL7255321.1"/>
    </source>
</evidence>
<evidence type="ECO:0000256" key="1">
    <source>
        <dbReference type="ARBA" id="ARBA00006484"/>
    </source>
</evidence>
<sequence>MNDVLVTGSTGIGGAVAAALRERALTVGRGGMIRADLGLMSETARAADEVAARRTPLTAIVCCAGVFSLRAAHTPEGMERAFALNYLSRYLLVRRLLPLLKPGGRVVLVANAGRYRDTLGPMDDLNLHHGHLCERLDRGSPHPGSPDRGAPDSRGPHISGRGVRRGDRGLRVAGRTQFACDLFAVELALREPGLSVSCVFPGLVATRVFRDAPGVPAPLRYLLDAVQRRVGADPARAAATPVALAAGASAPSPSTAAPSPSPAEWSPGTAAPLPGAAAPLPGRAAPLPGRAAPLPGRAAPLPGRAAPLANPAEPLPGTAAPPPEPAAAVSAARFYSPGGVPIPVPERVLSGRRRELWEASEALVERWL</sequence>
<feature type="region of interest" description="Disordered" evidence="3">
    <location>
        <begin position="247"/>
        <end position="325"/>
    </location>
</feature>
<dbReference type="PANTHER" id="PTHR24320:SF152">
    <property type="entry name" value="SHORT-CHAIN DEHYDROGENASE_REDUCTASE FAMILY PROTEIN"/>
    <property type="match status" value="1"/>
</dbReference>
<feature type="region of interest" description="Disordered" evidence="3">
    <location>
        <begin position="134"/>
        <end position="166"/>
    </location>
</feature>